<reference evidence="10" key="1">
    <citation type="submission" date="2015-02" db="EMBL/GenBank/DDBJ databases">
        <title>Genome sequencing for Strongylocentrotus purpuratus.</title>
        <authorList>
            <person name="Murali S."/>
            <person name="Liu Y."/>
            <person name="Vee V."/>
            <person name="English A."/>
            <person name="Wang M."/>
            <person name="Skinner E."/>
            <person name="Han Y."/>
            <person name="Muzny D.M."/>
            <person name="Worley K.C."/>
            <person name="Gibbs R.A."/>
        </authorList>
    </citation>
    <scope>NUCLEOTIDE SEQUENCE</scope>
</reference>
<dbReference type="Pfam" id="PF01490">
    <property type="entry name" value="Aa_trans"/>
    <property type="match status" value="1"/>
</dbReference>
<dbReference type="OrthoDB" id="438545at2759"/>
<evidence type="ECO:0000256" key="5">
    <source>
        <dbReference type="ARBA" id="ARBA00022989"/>
    </source>
</evidence>
<evidence type="ECO:0000313" key="10">
    <source>
        <dbReference type="Proteomes" id="UP000007110"/>
    </source>
</evidence>
<dbReference type="InterPro" id="IPR013057">
    <property type="entry name" value="AA_transpt_TM"/>
</dbReference>
<keyword evidence="6 7" id="KW-0472">Membrane</keyword>
<dbReference type="InParanoid" id="A0A7M7RBU8"/>
<keyword evidence="10" id="KW-1185">Reference proteome</keyword>
<evidence type="ECO:0000256" key="6">
    <source>
        <dbReference type="ARBA" id="ARBA00023136"/>
    </source>
</evidence>
<feature type="transmembrane region" description="Helical" evidence="7">
    <location>
        <begin position="123"/>
        <end position="146"/>
    </location>
</feature>
<evidence type="ECO:0000256" key="4">
    <source>
        <dbReference type="ARBA" id="ARBA00022692"/>
    </source>
</evidence>
<accession>A0A7M7RBU8</accession>
<proteinExistence type="inferred from homology"/>
<dbReference type="Proteomes" id="UP000007110">
    <property type="component" value="Unassembled WGS sequence"/>
</dbReference>
<dbReference type="FunCoup" id="A0A7M7RBU8">
    <property type="interactions" value="33"/>
</dbReference>
<dbReference type="RefSeq" id="XP_786610.3">
    <property type="nucleotide sequence ID" value="XM_781517.5"/>
</dbReference>
<feature type="transmembrane region" description="Helical" evidence="7">
    <location>
        <begin position="388"/>
        <end position="413"/>
    </location>
</feature>
<dbReference type="CTD" id="55238"/>
<dbReference type="EnsemblMetazoa" id="XM_781517">
    <property type="protein sequence ID" value="XP_786610"/>
    <property type="gene ID" value="LOC581524"/>
</dbReference>
<dbReference type="Gene3D" id="1.20.1740.10">
    <property type="entry name" value="Amino acid/polyamine transporter I"/>
    <property type="match status" value="1"/>
</dbReference>
<feature type="transmembrane region" description="Helical" evidence="7">
    <location>
        <begin position="48"/>
        <end position="72"/>
    </location>
</feature>
<feature type="transmembrane region" description="Helical" evidence="7">
    <location>
        <begin position="316"/>
        <end position="341"/>
    </location>
</feature>
<keyword evidence="3" id="KW-0813">Transport</keyword>
<feature type="transmembrane region" description="Helical" evidence="7">
    <location>
        <begin position="425"/>
        <end position="450"/>
    </location>
</feature>
<evidence type="ECO:0000256" key="7">
    <source>
        <dbReference type="SAM" id="Phobius"/>
    </source>
</evidence>
<feature type="transmembrane region" description="Helical" evidence="7">
    <location>
        <begin position="238"/>
        <end position="262"/>
    </location>
</feature>
<dbReference type="PANTHER" id="PTHR22950">
    <property type="entry name" value="AMINO ACID TRANSPORTER"/>
    <property type="match status" value="1"/>
</dbReference>
<dbReference type="AlphaFoldDB" id="A0A7M7RBU8"/>
<evidence type="ECO:0000259" key="8">
    <source>
        <dbReference type="Pfam" id="PF01490"/>
    </source>
</evidence>
<keyword evidence="4 7" id="KW-0812">Transmembrane</keyword>
<dbReference type="OMA" id="FAFTGHQ"/>
<name>A0A7M7RBU8_STRPU</name>
<sequence>MSRSSKRLYANGLNDSMDASGYESSNDTQSLLGSVTVRTNPSQVGETSVLGAMFIVVNACIGAGLLNFPYAYQSAGGIAVSAIIQVVLVCIIATTLLVLALCSDVRQSRSYQGVIQEMCGSKARFICELCIIAYCFGTCITFFIIIGDQMEGILAYICGGTEHLVHWYQDRRFTITCWGILIVLPLCMPKKVDFLKYPGSVGVLASLYICIVVIINYFQWAKTPSPDLVTEPSSWTQVFASIPTICFGFQCHVSIVPVYSSLHKRSLPRFTRVIIPALLISCTAYTLSGIFGSLTFGSDVCSDILLSYHGQNITIMIARVMALANMLTTYPILHFCGRLAIETMLQSAFNKTDEEWVLREKRRRVIETVTWFCISLLLALFIPDIGVVISVIGGLAAVFIFVFPGLCLVQFVLQHSAASRRKKWCLITFGGFLLALGVFIFSESFVLAIMNDISGVTKSGC</sequence>
<evidence type="ECO:0000256" key="1">
    <source>
        <dbReference type="ARBA" id="ARBA00004141"/>
    </source>
</evidence>
<feature type="transmembrane region" description="Helical" evidence="7">
    <location>
        <begin position="173"/>
        <end position="189"/>
    </location>
</feature>
<evidence type="ECO:0000256" key="3">
    <source>
        <dbReference type="ARBA" id="ARBA00022448"/>
    </source>
</evidence>
<keyword evidence="5 7" id="KW-1133">Transmembrane helix</keyword>
<dbReference type="GO" id="GO:0015179">
    <property type="term" value="F:L-amino acid transmembrane transporter activity"/>
    <property type="evidence" value="ECO:0000318"/>
    <property type="project" value="GO_Central"/>
</dbReference>
<dbReference type="GO" id="GO:0016020">
    <property type="term" value="C:membrane"/>
    <property type="evidence" value="ECO:0000318"/>
    <property type="project" value="GO_Central"/>
</dbReference>
<feature type="transmembrane region" description="Helical" evidence="7">
    <location>
        <begin position="365"/>
        <end position="382"/>
    </location>
</feature>
<evidence type="ECO:0000313" key="9">
    <source>
        <dbReference type="EnsemblMetazoa" id="XP_786610"/>
    </source>
</evidence>
<feature type="transmembrane region" description="Helical" evidence="7">
    <location>
        <begin position="274"/>
        <end position="296"/>
    </location>
</feature>
<dbReference type="KEGG" id="spu:581524"/>
<feature type="transmembrane region" description="Helical" evidence="7">
    <location>
        <begin position="201"/>
        <end position="218"/>
    </location>
</feature>
<dbReference type="GO" id="GO:0003333">
    <property type="term" value="P:amino acid transmembrane transport"/>
    <property type="evidence" value="ECO:0000318"/>
    <property type="project" value="GO_Central"/>
</dbReference>
<feature type="domain" description="Amino acid transporter transmembrane" evidence="8">
    <location>
        <begin position="46"/>
        <end position="438"/>
    </location>
</feature>
<protein>
    <recommendedName>
        <fullName evidence="8">Amino acid transporter transmembrane domain-containing protein</fullName>
    </recommendedName>
</protein>
<organism evidence="9 10">
    <name type="scientific">Strongylocentrotus purpuratus</name>
    <name type="common">Purple sea urchin</name>
    <dbReference type="NCBI Taxonomy" id="7668"/>
    <lineage>
        <taxon>Eukaryota</taxon>
        <taxon>Metazoa</taxon>
        <taxon>Echinodermata</taxon>
        <taxon>Eleutherozoa</taxon>
        <taxon>Echinozoa</taxon>
        <taxon>Echinoidea</taxon>
        <taxon>Euechinoidea</taxon>
        <taxon>Echinacea</taxon>
        <taxon>Camarodonta</taxon>
        <taxon>Echinidea</taxon>
        <taxon>Strongylocentrotidae</taxon>
        <taxon>Strongylocentrotus</taxon>
    </lineage>
</organism>
<dbReference type="FunFam" id="1.20.1740.10:FF:000038">
    <property type="entry name" value="Putative sodium-coupled neutral amino acid transporter 7"/>
    <property type="match status" value="1"/>
</dbReference>
<reference evidence="9" key="2">
    <citation type="submission" date="2021-01" db="UniProtKB">
        <authorList>
            <consortium name="EnsemblMetazoa"/>
        </authorList>
    </citation>
    <scope>IDENTIFICATION</scope>
</reference>
<comment type="similarity">
    <text evidence="2">Belongs to the amino acid/polyamine transporter 2 family.</text>
</comment>
<dbReference type="PANTHER" id="PTHR22950:SF652">
    <property type="entry name" value="TRANSMEMBRANE AMINO ACID TRANSPORTER FAMILY PROTEIN"/>
    <property type="match status" value="1"/>
</dbReference>
<dbReference type="GeneID" id="581524"/>
<comment type="subcellular location">
    <subcellularLocation>
        <location evidence="1">Membrane</location>
        <topology evidence="1">Multi-pass membrane protein</topology>
    </subcellularLocation>
</comment>
<evidence type="ECO:0000256" key="2">
    <source>
        <dbReference type="ARBA" id="ARBA00008066"/>
    </source>
</evidence>
<feature type="transmembrane region" description="Helical" evidence="7">
    <location>
        <begin position="78"/>
        <end position="102"/>
    </location>
</feature>